<keyword evidence="1" id="KW-0472">Membrane</keyword>
<organism evidence="2 3">
    <name type="scientific">Escherichia phage PaulSarasin</name>
    <dbReference type="NCBI Taxonomy" id="2851973"/>
    <lineage>
        <taxon>Viruses</taxon>
        <taxon>Duplodnaviria</taxon>
        <taxon>Heunggongvirae</taxon>
        <taxon>Uroviricota</taxon>
        <taxon>Caudoviricetes</taxon>
        <taxon>Drexlerviridae</taxon>
        <taxon>Tempevirinae</taxon>
        <taxon>Changchunvirus</taxon>
    </lineage>
</organism>
<keyword evidence="1" id="KW-1133">Transmembrane helix</keyword>
<evidence type="ECO:0000313" key="2">
    <source>
        <dbReference type="EMBL" id="QXV83723.1"/>
    </source>
</evidence>
<feature type="transmembrane region" description="Helical" evidence="1">
    <location>
        <begin position="12"/>
        <end position="34"/>
    </location>
</feature>
<keyword evidence="1" id="KW-0812">Transmembrane</keyword>
<sequence>MHAQPPFDFHKAMIIGLTILTVMYGIRGVLWFAMH</sequence>
<protein>
    <submittedName>
        <fullName evidence="2">Uncharacterized protein</fullName>
    </submittedName>
</protein>
<evidence type="ECO:0000313" key="3">
    <source>
        <dbReference type="Proteomes" id="UP000828884"/>
    </source>
</evidence>
<reference evidence="3" key="1">
    <citation type="journal article" date="2021" name="PLoS Biol.">
        <title>Systematic exploration of Escherichia coli phage-host interactions with the BASEL phage collection.</title>
        <authorList>
            <person name="Maffei E."/>
            <person name="Shaidullina A."/>
            <person name="Burkolter M."/>
            <person name="Heyer Y."/>
            <person name="Estermann F."/>
            <person name="Druelle V."/>
            <person name="Sauer P."/>
            <person name="Willi L."/>
            <person name="Michaelis S."/>
            <person name="Hilbi H."/>
            <person name="Thaler D.S."/>
            <person name="Harms A."/>
        </authorList>
    </citation>
    <scope>NUCLEOTIDE SEQUENCE [LARGE SCALE GENOMIC DNA]</scope>
    <source>
        <strain evidence="3">Bas09</strain>
    </source>
</reference>
<evidence type="ECO:0000256" key="1">
    <source>
        <dbReference type="SAM" id="Phobius"/>
    </source>
</evidence>
<name>A0AAE7VY07_9CAUD</name>
<proteinExistence type="predicted"/>
<dbReference type="Proteomes" id="UP000828884">
    <property type="component" value="Segment"/>
</dbReference>
<dbReference type="EMBL" id="MZ501099">
    <property type="protein sequence ID" value="QXV83723.1"/>
    <property type="molecule type" value="Genomic_DNA"/>
</dbReference>
<keyword evidence="3" id="KW-1185">Reference proteome</keyword>
<accession>A0AAE7VY07</accession>
<gene>
    <name evidence="2" type="ORF">bas09_0078</name>
</gene>